<dbReference type="SUPFAM" id="SSF111369">
    <property type="entry name" value="HlyD-like secretion proteins"/>
    <property type="match status" value="1"/>
</dbReference>
<evidence type="ECO:0000313" key="4">
    <source>
        <dbReference type="EMBL" id="MBC6492675.1"/>
    </source>
</evidence>
<dbReference type="Pfam" id="PF25973">
    <property type="entry name" value="BSH_CzcB"/>
    <property type="match status" value="1"/>
</dbReference>
<dbReference type="PANTHER" id="PTHR30469">
    <property type="entry name" value="MULTIDRUG RESISTANCE PROTEIN MDTA"/>
    <property type="match status" value="1"/>
</dbReference>
<dbReference type="Gene3D" id="2.40.420.20">
    <property type="match status" value="1"/>
</dbReference>
<comment type="caution">
    <text evidence="4">The sequence shown here is derived from an EMBL/GenBank/DDBJ whole genome shotgun (WGS) entry which is preliminary data.</text>
</comment>
<sequence length="347" mass="36972">MNKLLMLLGMTVLLQSCGSKPEEKTSDLGKGVIPVKLVPINRDSGQTTISVSGLLSTENEARLSFKIGGVIESITVKEGDRVRKGQLLATLKSTEISAQVQQVQLAVEKAERDYQRASNLYKDSVATLEQLQNAKTGMEIARQNLQQASFNQQYSKIYAPADGFIVRKLANVGELTGPGNPVLFMNASSGSSKWILKAGLSDQDWAAVATGNKASVQFDAYPGQTFPAVISKKALAADPVSGSFQVEMQVDFGTQQPAVGMFGTASITPLQMAAGFRIPYEALLEANGKTGFVFVSDDSKTVKKVEVTIASFDDQQAYISAGLEGHAFVVSSGSPYLADGSAISVQK</sequence>
<dbReference type="EMBL" id="MBUA01000029">
    <property type="protein sequence ID" value="MBC6492675.1"/>
    <property type="molecule type" value="Genomic_DNA"/>
</dbReference>
<dbReference type="RefSeq" id="WP_187257998.1">
    <property type="nucleotide sequence ID" value="NZ_JBHULF010000019.1"/>
</dbReference>
<dbReference type="InterPro" id="IPR006143">
    <property type="entry name" value="RND_pump_MFP"/>
</dbReference>
<organism evidence="4 5">
    <name type="scientific">Flavihumibacter stibioxidans</name>
    <dbReference type="NCBI Taxonomy" id="1834163"/>
    <lineage>
        <taxon>Bacteria</taxon>
        <taxon>Pseudomonadati</taxon>
        <taxon>Bacteroidota</taxon>
        <taxon>Chitinophagia</taxon>
        <taxon>Chitinophagales</taxon>
        <taxon>Chitinophagaceae</taxon>
        <taxon>Flavihumibacter</taxon>
    </lineage>
</organism>
<reference evidence="4 5" key="1">
    <citation type="submission" date="2016-07" db="EMBL/GenBank/DDBJ databases">
        <title>Genome analysis of Flavihumibacter stibioxidans YS-17.</title>
        <authorList>
            <person name="Shi K."/>
            <person name="Han Y."/>
            <person name="Wang G."/>
        </authorList>
    </citation>
    <scope>NUCLEOTIDE SEQUENCE [LARGE SCALE GENOMIC DNA]</scope>
    <source>
        <strain evidence="4 5">YS-17</strain>
    </source>
</reference>
<feature type="domain" description="CzcB-like barrel-sandwich hybrid" evidence="3">
    <location>
        <begin position="62"/>
        <end position="175"/>
    </location>
</feature>
<gene>
    <name evidence="4" type="ORF">BC349_16585</name>
</gene>
<dbReference type="NCBIfam" id="TIGR01730">
    <property type="entry name" value="RND_mfp"/>
    <property type="match status" value="1"/>
</dbReference>
<dbReference type="PROSITE" id="PS51257">
    <property type="entry name" value="PROKAR_LIPOPROTEIN"/>
    <property type="match status" value="1"/>
</dbReference>
<evidence type="ECO:0000256" key="1">
    <source>
        <dbReference type="ARBA" id="ARBA00009477"/>
    </source>
</evidence>
<dbReference type="Gene3D" id="2.40.30.170">
    <property type="match status" value="1"/>
</dbReference>
<dbReference type="InterPro" id="IPR058647">
    <property type="entry name" value="BSH_CzcB-like"/>
</dbReference>
<dbReference type="Proteomes" id="UP000765802">
    <property type="component" value="Unassembled WGS sequence"/>
</dbReference>
<protein>
    <recommendedName>
        <fullName evidence="3">CzcB-like barrel-sandwich hybrid domain-containing protein</fullName>
    </recommendedName>
</protein>
<evidence type="ECO:0000259" key="3">
    <source>
        <dbReference type="Pfam" id="PF25973"/>
    </source>
</evidence>
<proteinExistence type="inferred from homology"/>
<comment type="similarity">
    <text evidence="1">Belongs to the membrane fusion protein (MFP) (TC 8.A.1) family.</text>
</comment>
<feature type="coiled-coil region" evidence="2">
    <location>
        <begin position="93"/>
        <end position="148"/>
    </location>
</feature>
<name>A0ABR7MCC0_9BACT</name>
<dbReference type="Gene3D" id="2.40.50.100">
    <property type="match status" value="1"/>
</dbReference>
<accession>A0ABR7MCC0</accession>
<dbReference type="PANTHER" id="PTHR30469:SF15">
    <property type="entry name" value="HLYD FAMILY OF SECRETION PROTEINS"/>
    <property type="match status" value="1"/>
</dbReference>
<evidence type="ECO:0000256" key="2">
    <source>
        <dbReference type="SAM" id="Coils"/>
    </source>
</evidence>
<keyword evidence="2" id="KW-0175">Coiled coil</keyword>
<evidence type="ECO:0000313" key="5">
    <source>
        <dbReference type="Proteomes" id="UP000765802"/>
    </source>
</evidence>
<keyword evidence="5" id="KW-1185">Reference proteome</keyword>